<keyword evidence="3" id="KW-1185">Reference proteome</keyword>
<dbReference type="OrthoDB" id="4851477at2759"/>
<dbReference type="KEGG" id="cfj:CFIO01_10569"/>
<dbReference type="EMBL" id="JARH01001033">
    <property type="protein sequence ID" value="EXF73919.1"/>
    <property type="molecule type" value="Genomic_DNA"/>
</dbReference>
<evidence type="ECO:0000313" key="2">
    <source>
        <dbReference type="EMBL" id="EXF73919.1"/>
    </source>
</evidence>
<comment type="caution">
    <text evidence="2">The sequence shown here is derived from an EMBL/GenBank/DDBJ whole genome shotgun (WGS) entry which is preliminary data.</text>
</comment>
<name>A0A010R8C1_9PEZI</name>
<sequence length="196" mass="21962">MSSHNSTSPADADAKAGGMSGISMVTATAYLSKLQRETPPEELRKMLDDVAKERLRKQKISGGLKESESLKDAGEEEGYVEDLSESVAPCGSDSVLPPMDIQEEDQEIQGDEVDFPHPDLYRNLNLYSSEKSVGDESYHDLGWLELGQEAQETRETRHNLPFVGAFVNQILGFDDDDKEILRERLISTLNYHRAWE</sequence>
<proteinExistence type="predicted"/>
<dbReference type="AlphaFoldDB" id="A0A010R8C1"/>
<evidence type="ECO:0000256" key="1">
    <source>
        <dbReference type="SAM" id="MobiDB-lite"/>
    </source>
</evidence>
<organism evidence="2 3">
    <name type="scientific">Colletotrichum fioriniae PJ7</name>
    <dbReference type="NCBI Taxonomy" id="1445577"/>
    <lineage>
        <taxon>Eukaryota</taxon>
        <taxon>Fungi</taxon>
        <taxon>Dikarya</taxon>
        <taxon>Ascomycota</taxon>
        <taxon>Pezizomycotina</taxon>
        <taxon>Sordariomycetes</taxon>
        <taxon>Hypocreomycetidae</taxon>
        <taxon>Glomerellales</taxon>
        <taxon>Glomerellaceae</taxon>
        <taxon>Colletotrichum</taxon>
        <taxon>Colletotrichum acutatum species complex</taxon>
    </lineage>
</organism>
<dbReference type="HOGENOM" id="CLU_1390117_0_0_1"/>
<gene>
    <name evidence="2" type="ORF">CFIO01_10569</name>
</gene>
<protein>
    <submittedName>
        <fullName evidence="2">Uncharacterized protein</fullName>
    </submittedName>
</protein>
<dbReference type="Proteomes" id="UP000020467">
    <property type="component" value="Unassembled WGS sequence"/>
</dbReference>
<reference evidence="2 3" key="1">
    <citation type="submission" date="2014-02" db="EMBL/GenBank/DDBJ databases">
        <title>The genome sequence of Colletotrichum fioriniae PJ7.</title>
        <authorList>
            <person name="Baroncelli R."/>
            <person name="Thon M.R."/>
        </authorList>
    </citation>
    <scope>NUCLEOTIDE SEQUENCE [LARGE SCALE GENOMIC DNA]</scope>
    <source>
        <strain evidence="2 3">PJ7</strain>
    </source>
</reference>
<feature type="region of interest" description="Disordered" evidence="1">
    <location>
        <begin position="55"/>
        <end position="78"/>
    </location>
</feature>
<accession>A0A010R8C1</accession>
<evidence type="ECO:0000313" key="3">
    <source>
        <dbReference type="Proteomes" id="UP000020467"/>
    </source>
</evidence>